<dbReference type="SUPFAM" id="SSF54686">
    <property type="entry name" value="Ribosomal protein L16p/L10e"/>
    <property type="match status" value="1"/>
</dbReference>
<dbReference type="InterPro" id="IPR016180">
    <property type="entry name" value="Ribosomal_uL16_dom"/>
</dbReference>
<evidence type="ECO:0000256" key="4">
    <source>
        <dbReference type="ARBA" id="ARBA00023274"/>
    </source>
</evidence>
<evidence type="ECO:0000256" key="8">
    <source>
        <dbReference type="RuleBase" id="RU004414"/>
    </source>
</evidence>
<dbReference type="PROSITE" id="PS00701">
    <property type="entry name" value="RIBOSOMAL_L16_2"/>
    <property type="match status" value="1"/>
</dbReference>
<keyword evidence="3 6" id="KW-0689">Ribosomal protein</keyword>
<dbReference type="HAMAP" id="MF_01342">
    <property type="entry name" value="Ribosomal_uL16"/>
    <property type="match status" value="1"/>
</dbReference>
<dbReference type="InterPro" id="IPR036920">
    <property type="entry name" value="Ribosomal_uL16_sf"/>
</dbReference>
<protein>
    <recommendedName>
        <fullName evidence="5 6">Large ribosomal subunit protein uL16</fullName>
    </recommendedName>
</protein>
<dbReference type="Gene3D" id="3.90.1170.10">
    <property type="entry name" value="Ribosomal protein L10e/L16"/>
    <property type="match status" value="1"/>
</dbReference>
<dbReference type="GO" id="GO:0005840">
    <property type="term" value="C:ribosome"/>
    <property type="evidence" value="ECO:0007669"/>
    <property type="project" value="UniProtKB-KW"/>
</dbReference>
<accession>A0ABY8MKB5</accession>
<evidence type="ECO:0000256" key="7">
    <source>
        <dbReference type="RuleBase" id="RU004413"/>
    </source>
</evidence>
<comment type="subunit">
    <text evidence="6 8">Part of the 50S ribosomal subunit.</text>
</comment>
<comment type="function">
    <text evidence="6 8">Binds 23S rRNA and is also seen to make contacts with the A and possibly P site tRNAs.</text>
</comment>
<keyword evidence="4 6" id="KW-0687">Ribonucleoprotein</keyword>
<evidence type="ECO:0000313" key="10">
    <source>
        <dbReference type="Proteomes" id="UP001228690"/>
    </source>
</evidence>
<organism evidence="9 10">
    <name type="scientific">Candidatus Haliotispira prima</name>
    <dbReference type="NCBI Taxonomy" id="3034016"/>
    <lineage>
        <taxon>Bacteria</taxon>
        <taxon>Pseudomonadati</taxon>
        <taxon>Spirochaetota</taxon>
        <taxon>Spirochaetia</taxon>
        <taxon>Spirochaetales</taxon>
        <taxon>Spirochaetaceae</taxon>
        <taxon>Candidatus Haliotispira</taxon>
    </lineage>
</organism>
<dbReference type="InterPro" id="IPR047873">
    <property type="entry name" value="Ribosomal_uL16"/>
</dbReference>
<dbReference type="RefSeq" id="WP_326928664.1">
    <property type="nucleotide sequence ID" value="NZ_CP123443.1"/>
</dbReference>
<evidence type="ECO:0000256" key="6">
    <source>
        <dbReference type="HAMAP-Rule" id="MF_01342"/>
    </source>
</evidence>
<evidence type="ECO:0000313" key="9">
    <source>
        <dbReference type="EMBL" id="WGK70457.1"/>
    </source>
</evidence>
<dbReference type="PANTHER" id="PTHR12220">
    <property type="entry name" value="50S/60S RIBOSOMAL PROTEIN L16"/>
    <property type="match status" value="1"/>
</dbReference>
<dbReference type="CDD" id="cd01433">
    <property type="entry name" value="Ribosomal_L16_L10e"/>
    <property type="match status" value="1"/>
</dbReference>
<dbReference type="Pfam" id="PF00252">
    <property type="entry name" value="Ribosomal_L16"/>
    <property type="match status" value="1"/>
</dbReference>
<gene>
    <name evidence="6 9" type="primary">rplP</name>
    <name evidence="9" type="ORF">P0082_10630</name>
</gene>
<name>A0ABY8MKB5_9SPIO</name>
<reference evidence="9 10" key="1">
    <citation type="submission" date="2023-04" db="EMBL/GenBank/DDBJ databases">
        <title>Spirochaete genome identified in red abalone sample constitutes a novel genus.</title>
        <authorList>
            <person name="Sharma S.P."/>
            <person name="Purcell C.M."/>
            <person name="Hyde J.R."/>
            <person name="Severin A.J."/>
        </authorList>
    </citation>
    <scope>NUCLEOTIDE SEQUENCE [LARGE SCALE GENOMIC DNA]</scope>
    <source>
        <strain evidence="9 10">SP-2023</strain>
    </source>
</reference>
<keyword evidence="2 6" id="KW-0699">rRNA-binding</keyword>
<evidence type="ECO:0000256" key="2">
    <source>
        <dbReference type="ARBA" id="ARBA00022730"/>
    </source>
</evidence>
<comment type="similarity">
    <text evidence="1 6 7">Belongs to the universal ribosomal protein uL16 family.</text>
</comment>
<dbReference type="Proteomes" id="UP001228690">
    <property type="component" value="Chromosome"/>
</dbReference>
<dbReference type="PROSITE" id="PS00586">
    <property type="entry name" value="RIBOSOMAL_L16_1"/>
    <property type="match status" value="1"/>
</dbReference>
<evidence type="ECO:0000256" key="1">
    <source>
        <dbReference type="ARBA" id="ARBA00008931"/>
    </source>
</evidence>
<dbReference type="InterPro" id="IPR020798">
    <property type="entry name" value="Ribosomal_uL16_CS"/>
</dbReference>
<dbReference type="PRINTS" id="PR00060">
    <property type="entry name" value="RIBOSOMALL16"/>
</dbReference>
<dbReference type="EMBL" id="CP123443">
    <property type="protein sequence ID" value="WGK70457.1"/>
    <property type="molecule type" value="Genomic_DNA"/>
</dbReference>
<evidence type="ECO:0000256" key="5">
    <source>
        <dbReference type="ARBA" id="ARBA00035198"/>
    </source>
</evidence>
<proteinExistence type="inferred from homology"/>
<evidence type="ECO:0000256" key="3">
    <source>
        <dbReference type="ARBA" id="ARBA00022980"/>
    </source>
</evidence>
<dbReference type="NCBIfam" id="TIGR01164">
    <property type="entry name" value="rplP_bact"/>
    <property type="match status" value="1"/>
</dbReference>
<keyword evidence="6 8" id="KW-0820">tRNA-binding</keyword>
<dbReference type="InterPro" id="IPR000114">
    <property type="entry name" value="Ribosomal_uL16_bact-type"/>
</dbReference>
<sequence length="140" mass="15823">MLSPKRLTYRKRQRRSYCGLRENATRGNNISFGEFGLVAEAQKYLTARQIEAARVAMTRHLKRGGKVWIRIFPDVPYTKKPAETRMGKGKGNPEMWIAPVQRGTVLFEVAGVPADLARRAMELAASKLPVRARFVQKAHA</sequence>
<keyword evidence="6 8" id="KW-0694">RNA-binding</keyword>
<dbReference type="PANTHER" id="PTHR12220:SF13">
    <property type="entry name" value="LARGE RIBOSOMAL SUBUNIT PROTEIN UL16M"/>
    <property type="match status" value="1"/>
</dbReference>
<keyword evidence="10" id="KW-1185">Reference proteome</keyword>